<evidence type="ECO:0000313" key="2">
    <source>
        <dbReference type="EMBL" id="COX60354.1"/>
    </source>
</evidence>
<sequence length="62" mass="6466">MGRYSPKGCTIALSWRSAGPVPGFQTMAVLVHSGFSRGRPGTSIRVPIRIGAPIASAAAEIR</sequence>
<proteinExistence type="predicted"/>
<gene>
    <name evidence="1" type="ORF">ERS007703_05113</name>
    <name evidence="2" type="ORF">ERS007720_04715</name>
    <name evidence="3" type="ORF">ERS007739_02579</name>
</gene>
<reference evidence="1" key="2">
    <citation type="submission" date="2015-03" db="EMBL/GenBank/DDBJ databases">
        <authorList>
            <person name="Murphy D."/>
        </authorList>
    </citation>
    <scope>NUCLEOTIDE SEQUENCE [LARGE SCALE GENOMIC DNA]</scope>
    <source>
        <strain evidence="1">K00500041</strain>
    </source>
</reference>
<organism evidence="1 4">
    <name type="scientific">Mycobacterium tuberculosis</name>
    <dbReference type="NCBI Taxonomy" id="1773"/>
    <lineage>
        <taxon>Bacteria</taxon>
        <taxon>Bacillati</taxon>
        <taxon>Actinomycetota</taxon>
        <taxon>Actinomycetes</taxon>
        <taxon>Mycobacteriales</taxon>
        <taxon>Mycobacteriaceae</taxon>
        <taxon>Mycobacterium</taxon>
        <taxon>Mycobacterium tuberculosis complex</taxon>
    </lineage>
</organism>
<dbReference type="Proteomes" id="UP000038802">
    <property type="component" value="Unassembled WGS sequence"/>
</dbReference>
<dbReference type="AlphaFoldDB" id="A0A0U0RPH8"/>
<protein>
    <submittedName>
        <fullName evidence="1">Uncharacterized protein</fullName>
    </submittedName>
</protein>
<dbReference type="EMBL" id="CSAJ01001107">
    <property type="protein sequence ID" value="COX60354.1"/>
    <property type="molecule type" value="Genomic_DNA"/>
</dbReference>
<evidence type="ECO:0000313" key="4">
    <source>
        <dbReference type="Proteomes" id="UP000038802"/>
    </source>
</evidence>
<dbReference type="Proteomes" id="UP000044938">
    <property type="component" value="Unassembled WGS sequence"/>
</dbReference>
<reference evidence="3" key="1">
    <citation type="submission" date="2015-03" db="EMBL/GenBank/DDBJ databases">
        <authorList>
            <consortium name="Pathogen Informatics"/>
            <person name="Murphy D."/>
        </authorList>
    </citation>
    <scope>NUCLEOTIDE SEQUENCE</scope>
    <source>
        <strain evidence="3">N09902308</strain>
    </source>
</reference>
<accession>A0A0U0RPH8</accession>
<dbReference type="EMBL" id="CSAE01001153">
    <property type="protein sequence ID" value="COX34967.1"/>
    <property type="molecule type" value="Genomic_DNA"/>
</dbReference>
<dbReference type="Proteomes" id="UP000039021">
    <property type="component" value="Unassembled WGS sequence"/>
</dbReference>
<evidence type="ECO:0000313" key="3">
    <source>
        <dbReference type="EMBL" id="COY42015.1"/>
    </source>
</evidence>
<reference evidence="4 5" key="3">
    <citation type="submission" date="2015-03" db="EMBL/GenBank/DDBJ databases">
        <authorList>
            <consortium name="Pathogen Informatics"/>
        </authorList>
    </citation>
    <scope>NUCLEOTIDE SEQUENCE [LARGE SCALE GENOMIC DNA]</scope>
    <source>
        <strain evidence="4">K00500041</strain>
        <strain evidence="2 6">M09401471</strain>
        <strain evidence="5">N09902308</strain>
    </source>
</reference>
<evidence type="ECO:0000313" key="5">
    <source>
        <dbReference type="Proteomes" id="UP000039021"/>
    </source>
</evidence>
<evidence type="ECO:0000313" key="1">
    <source>
        <dbReference type="EMBL" id="COX34967.1"/>
    </source>
</evidence>
<evidence type="ECO:0000313" key="6">
    <source>
        <dbReference type="Proteomes" id="UP000044938"/>
    </source>
</evidence>
<name>A0A0U0RPH8_MYCTX</name>
<dbReference type="EMBL" id="CSBK01001200">
    <property type="protein sequence ID" value="COY42015.1"/>
    <property type="molecule type" value="Genomic_DNA"/>
</dbReference>